<dbReference type="STRING" id="1121950.SAMN02745243_02535"/>
<evidence type="ECO:0000313" key="7">
    <source>
        <dbReference type="Proteomes" id="UP000184301"/>
    </source>
</evidence>
<comment type="subcellular location">
    <subcellularLocation>
        <location evidence="1">Membrane</location>
        <topology evidence="1">Multi-pass membrane protein</topology>
    </subcellularLocation>
</comment>
<feature type="transmembrane region" description="Helical" evidence="5">
    <location>
        <begin position="65"/>
        <end position="82"/>
    </location>
</feature>
<feature type="transmembrane region" description="Helical" evidence="5">
    <location>
        <begin position="210"/>
        <end position="229"/>
    </location>
</feature>
<feature type="transmembrane region" description="Helical" evidence="5">
    <location>
        <begin position="6"/>
        <end position="26"/>
    </location>
</feature>
<evidence type="ECO:0000256" key="1">
    <source>
        <dbReference type="ARBA" id="ARBA00004141"/>
    </source>
</evidence>
<evidence type="ECO:0000256" key="3">
    <source>
        <dbReference type="ARBA" id="ARBA00022989"/>
    </source>
</evidence>
<dbReference type="GO" id="GO:0016020">
    <property type="term" value="C:membrane"/>
    <property type="evidence" value="ECO:0007669"/>
    <property type="project" value="UniProtKB-SubCell"/>
</dbReference>
<dbReference type="OrthoDB" id="9811701at2"/>
<protein>
    <submittedName>
        <fullName evidence="6">TIGR00659 family protein</fullName>
    </submittedName>
</protein>
<dbReference type="PANTHER" id="PTHR30249:SF0">
    <property type="entry name" value="PLASTIDAL GLYCOLATE_GLYCERATE TRANSLOCATOR 1, CHLOROPLASTIC"/>
    <property type="match status" value="1"/>
</dbReference>
<dbReference type="AlphaFoldDB" id="A0A1M6QW47"/>
<accession>A0A1M6QW47</accession>
<keyword evidence="2 5" id="KW-0812">Transmembrane</keyword>
<feature type="transmembrane region" description="Helical" evidence="5">
    <location>
        <begin position="33"/>
        <end position="53"/>
    </location>
</feature>
<feature type="transmembrane region" description="Helical" evidence="5">
    <location>
        <begin position="144"/>
        <end position="166"/>
    </location>
</feature>
<dbReference type="Proteomes" id="UP000184301">
    <property type="component" value="Unassembled WGS sequence"/>
</dbReference>
<evidence type="ECO:0000256" key="2">
    <source>
        <dbReference type="ARBA" id="ARBA00022692"/>
    </source>
</evidence>
<evidence type="ECO:0000256" key="4">
    <source>
        <dbReference type="ARBA" id="ARBA00023136"/>
    </source>
</evidence>
<gene>
    <name evidence="6" type="ORF">SAMN02745243_02535</name>
</gene>
<reference evidence="6 7" key="1">
    <citation type="submission" date="2016-11" db="EMBL/GenBank/DDBJ databases">
        <authorList>
            <person name="Jaros S."/>
            <person name="Januszkiewicz K."/>
            <person name="Wedrychowicz H."/>
        </authorList>
    </citation>
    <scope>NUCLEOTIDE SEQUENCE [LARGE SCALE GENOMIC DNA]</scope>
    <source>
        <strain evidence="6 7">DSM 15480</strain>
    </source>
</reference>
<organism evidence="6 7">
    <name type="scientific">Hespellia stercorisuis DSM 15480</name>
    <dbReference type="NCBI Taxonomy" id="1121950"/>
    <lineage>
        <taxon>Bacteria</taxon>
        <taxon>Bacillati</taxon>
        <taxon>Bacillota</taxon>
        <taxon>Clostridia</taxon>
        <taxon>Lachnospirales</taxon>
        <taxon>Lachnospiraceae</taxon>
        <taxon>Hespellia</taxon>
    </lineage>
</organism>
<feature type="transmembrane region" description="Helical" evidence="5">
    <location>
        <begin position="94"/>
        <end position="119"/>
    </location>
</feature>
<keyword evidence="7" id="KW-1185">Reference proteome</keyword>
<sequence>MNNFLTASAYAGVTISILFYLLGMYLKKKFKFGFLNPLLLAILFTMVLLLLSGVDYDTYNAGARYLSWLLTPATVCLAIPLYEQIQLLKDNYQAVIVGIVSGVFTSLVTVFVLALLFGLNHQEYVTLLPKSVTTAIGMGISEELGGYVTITVAAIVITGVLGNIFGEIILKIFHIKEPIAKGIALGSAAHAIGTAKAMELGEIEGAMSSLSIAVSGILTVVGASVFGMFI</sequence>
<dbReference type="RefSeq" id="WP_073111016.1">
    <property type="nucleotide sequence ID" value="NZ_FQZY01000038.1"/>
</dbReference>
<keyword evidence="4 5" id="KW-0472">Membrane</keyword>
<evidence type="ECO:0000256" key="5">
    <source>
        <dbReference type="SAM" id="Phobius"/>
    </source>
</evidence>
<dbReference type="PANTHER" id="PTHR30249">
    <property type="entry name" value="PUTATIVE SEROTONIN TRANSPORTER"/>
    <property type="match status" value="1"/>
</dbReference>
<proteinExistence type="predicted"/>
<dbReference type="InterPro" id="IPR007300">
    <property type="entry name" value="CidB/LrgB"/>
</dbReference>
<evidence type="ECO:0000313" key="6">
    <source>
        <dbReference type="EMBL" id="SHK24370.1"/>
    </source>
</evidence>
<keyword evidence="3 5" id="KW-1133">Transmembrane helix</keyword>
<dbReference type="Pfam" id="PF04172">
    <property type="entry name" value="LrgB"/>
    <property type="match status" value="1"/>
</dbReference>
<name>A0A1M6QW47_9FIRM</name>
<dbReference type="EMBL" id="FQZY01000038">
    <property type="protein sequence ID" value="SHK24370.1"/>
    <property type="molecule type" value="Genomic_DNA"/>
</dbReference>